<evidence type="ECO:0000256" key="1">
    <source>
        <dbReference type="ARBA" id="ARBA00004123"/>
    </source>
</evidence>
<comment type="similarity">
    <text evidence="2">Belongs to the bHLH protein family.</text>
</comment>
<dbReference type="Gene3D" id="4.10.280.10">
    <property type="entry name" value="Helix-loop-helix DNA-binding domain"/>
    <property type="match status" value="1"/>
</dbReference>
<dbReference type="PANTHER" id="PTHR46807">
    <property type="entry name" value="TRANSCRIPTION FACTOR PIF3"/>
    <property type="match status" value="1"/>
</dbReference>
<feature type="domain" description="BHLH" evidence="7">
    <location>
        <begin position="485"/>
        <end position="534"/>
    </location>
</feature>
<evidence type="ECO:0000313" key="9">
    <source>
        <dbReference type="Proteomes" id="UP000734854"/>
    </source>
</evidence>
<evidence type="ECO:0000256" key="2">
    <source>
        <dbReference type="ARBA" id="ARBA00005510"/>
    </source>
</evidence>
<proteinExistence type="inferred from homology"/>
<keyword evidence="5" id="KW-0539">Nucleus</keyword>
<feature type="compositionally biased region" description="Basic and acidic residues" evidence="6">
    <location>
        <begin position="485"/>
        <end position="495"/>
    </location>
</feature>
<feature type="compositionally biased region" description="Polar residues" evidence="6">
    <location>
        <begin position="284"/>
        <end position="307"/>
    </location>
</feature>
<dbReference type="Pfam" id="PF00010">
    <property type="entry name" value="HLH"/>
    <property type="match status" value="1"/>
</dbReference>
<dbReference type="EMBL" id="JACMSC010000016">
    <property type="protein sequence ID" value="KAG6480933.1"/>
    <property type="molecule type" value="Genomic_DNA"/>
</dbReference>
<keyword evidence="3" id="KW-0805">Transcription regulation</keyword>
<reference evidence="8 9" key="1">
    <citation type="submission" date="2020-08" db="EMBL/GenBank/DDBJ databases">
        <title>Plant Genome Project.</title>
        <authorList>
            <person name="Zhang R.-G."/>
        </authorList>
    </citation>
    <scope>NUCLEOTIDE SEQUENCE [LARGE SCALE GENOMIC DNA]</scope>
    <source>
        <tissue evidence="8">Rhizome</tissue>
    </source>
</reference>
<name>A0A8J5KL32_ZINOF</name>
<dbReference type="AlphaFoldDB" id="A0A8J5KL32"/>
<dbReference type="GO" id="GO:0003700">
    <property type="term" value="F:DNA-binding transcription factor activity"/>
    <property type="evidence" value="ECO:0007669"/>
    <property type="project" value="InterPro"/>
</dbReference>
<evidence type="ECO:0000259" key="7">
    <source>
        <dbReference type="PROSITE" id="PS50888"/>
    </source>
</evidence>
<feature type="region of interest" description="Disordered" evidence="6">
    <location>
        <begin position="350"/>
        <end position="402"/>
    </location>
</feature>
<evidence type="ECO:0000256" key="3">
    <source>
        <dbReference type="ARBA" id="ARBA00023015"/>
    </source>
</evidence>
<gene>
    <name evidence="8" type="ORF">ZIOFF_057524</name>
</gene>
<dbReference type="SMART" id="SM00353">
    <property type="entry name" value="HLH"/>
    <property type="match status" value="1"/>
</dbReference>
<dbReference type="InterPro" id="IPR011598">
    <property type="entry name" value="bHLH_dom"/>
</dbReference>
<feature type="region of interest" description="Disordered" evidence="6">
    <location>
        <begin position="641"/>
        <end position="668"/>
    </location>
</feature>
<dbReference type="FunFam" id="4.10.280.10:FF:000004">
    <property type="entry name" value="Basic helix-loop-helix transcription factor"/>
    <property type="match status" value="1"/>
</dbReference>
<comment type="subcellular location">
    <subcellularLocation>
        <location evidence="1">Nucleus</location>
    </subcellularLocation>
</comment>
<keyword evidence="9" id="KW-1185">Reference proteome</keyword>
<protein>
    <recommendedName>
        <fullName evidence="7">BHLH domain-containing protein</fullName>
    </recommendedName>
</protein>
<dbReference type="CDD" id="cd11445">
    <property type="entry name" value="bHLH_AtPIF_like"/>
    <property type="match status" value="1"/>
</dbReference>
<organism evidence="8 9">
    <name type="scientific">Zingiber officinale</name>
    <name type="common">Ginger</name>
    <name type="synonym">Amomum zingiber</name>
    <dbReference type="NCBI Taxonomy" id="94328"/>
    <lineage>
        <taxon>Eukaryota</taxon>
        <taxon>Viridiplantae</taxon>
        <taxon>Streptophyta</taxon>
        <taxon>Embryophyta</taxon>
        <taxon>Tracheophyta</taxon>
        <taxon>Spermatophyta</taxon>
        <taxon>Magnoliopsida</taxon>
        <taxon>Liliopsida</taxon>
        <taxon>Zingiberales</taxon>
        <taxon>Zingiberaceae</taxon>
        <taxon>Zingiber</taxon>
    </lineage>
</organism>
<dbReference type="InterPro" id="IPR047265">
    <property type="entry name" value="PIF1-like_bHLH"/>
</dbReference>
<feature type="region of interest" description="Disordered" evidence="6">
    <location>
        <begin position="283"/>
        <end position="322"/>
    </location>
</feature>
<dbReference type="InterPro" id="IPR036638">
    <property type="entry name" value="HLH_DNA-bd_sf"/>
</dbReference>
<feature type="compositionally biased region" description="Polar residues" evidence="6">
    <location>
        <begin position="367"/>
        <end position="395"/>
    </location>
</feature>
<sequence length="738" mass="81792">MIEYLRALRHDVGGMVYNPNTLKLGSTVYDPNALKLGSMITLKCKSLKKKFKHGRQELKSEHPRQELNETVVCTLLHWHVEPLCIQPASLVLETLQLPAMQVNRSHMSPAFFSTLILSSLGDKWERGKVVNLFPGLKYLKFSGEVNRQAMNQYVPGWTVADDSGCLTDLLPTSSQKKPMGPENELVELLWRNGHVVMHSQTHRRAPAYSEFKQPQRHEQSLGNSSNLIQEPESASWFQYPFDDPFEREFCSEFFPEIVTTAETEKISKELMEEEEEEHRFLKFGSTNDSNNDFAASDAKQTTPSSQEHVMPPPKSHCLGSTPQSSCLDNASLPNFSQLSKMKADIGSSSCRLGHKGSGSNLKAGESSMMTVGSSNCGSNQVQAQTDPRNTLSNDGAGTWAGLKEDTGMRLLSDRLQSKPHEAALTSSSGGSGCSFGRAQKNASNQSHKRKAREVEDSVCQSEDAEYESIEEKKPTQRPMAKRRSRAAEVHNLSERKRRDRINEKMKALQELIPHCNKTDKASMLDEAIEYLKSLQLQVQMVWMGSGMASMMFPGVQQYISGIGMGMGMGMGHPPIPTLPTAVQLPRVPLVNQTVPPASSSNQSSIFPSPALGAVNFPSQMQNIHLPESYARYLSMHMMPPPQMNKSAAAPNSSSPASAGGAPGASIRNNRSGKLMAKLHIRSLLKLCQKPEARRKKVIDTKCLLKPAFVMYTMKDEKLKSPVELENSRKYNGTCYSIV</sequence>
<evidence type="ECO:0000256" key="6">
    <source>
        <dbReference type="SAM" id="MobiDB-lite"/>
    </source>
</evidence>
<dbReference type="GO" id="GO:0005634">
    <property type="term" value="C:nucleus"/>
    <property type="evidence" value="ECO:0007669"/>
    <property type="project" value="UniProtKB-SubCell"/>
</dbReference>
<dbReference type="PANTHER" id="PTHR46807:SF7">
    <property type="entry name" value="BHLH DOMAIN-CONTAINING PROTEIN"/>
    <property type="match status" value="1"/>
</dbReference>
<evidence type="ECO:0000256" key="5">
    <source>
        <dbReference type="ARBA" id="ARBA00023242"/>
    </source>
</evidence>
<accession>A0A8J5KL32</accession>
<evidence type="ECO:0000313" key="8">
    <source>
        <dbReference type="EMBL" id="KAG6480933.1"/>
    </source>
</evidence>
<dbReference type="GO" id="GO:0046983">
    <property type="term" value="F:protein dimerization activity"/>
    <property type="evidence" value="ECO:0007669"/>
    <property type="project" value="InterPro"/>
</dbReference>
<feature type="compositionally biased region" description="Low complexity" evidence="6">
    <location>
        <begin position="646"/>
        <end position="665"/>
    </location>
</feature>
<dbReference type="SUPFAM" id="SSF47459">
    <property type="entry name" value="HLH, helix-loop-helix DNA-binding domain"/>
    <property type="match status" value="1"/>
</dbReference>
<evidence type="ECO:0000256" key="4">
    <source>
        <dbReference type="ARBA" id="ARBA00023163"/>
    </source>
</evidence>
<dbReference type="InterPro" id="IPR044273">
    <property type="entry name" value="PIF3-like"/>
</dbReference>
<keyword evidence="4" id="KW-0804">Transcription</keyword>
<feature type="region of interest" description="Disordered" evidence="6">
    <location>
        <begin position="417"/>
        <end position="495"/>
    </location>
</feature>
<comment type="caution">
    <text evidence="8">The sequence shown here is derived from an EMBL/GenBank/DDBJ whole genome shotgun (WGS) entry which is preliminary data.</text>
</comment>
<dbReference type="PROSITE" id="PS50888">
    <property type="entry name" value="BHLH"/>
    <property type="match status" value="1"/>
</dbReference>
<dbReference type="Proteomes" id="UP000734854">
    <property type="component" value="Unassembled WGS sequence"/>
</dbReference>